<keyword evidence="3" id="KW-0963">Cytoplasm</keyword>
<dbReference type="PIRSF" id="PIRSF009467">
    <property type="entry name" value="Ureas_acces_UreF"/>
    <property type="match status" value="1"/>
</dbReference>
<dbReference type="OrthoDB" id="9798772at2"/>
<keyword evidence="1 3" id="KW-0996">Nickel insertion</keyword>
<name>A0A177NU12_9GAMM</name>
<dbReference type="PANTHER" id="PTHR33620">
    <property type="entry name" value="UREASE ACCESSORY PROTEIN F"/>
    <property type="match status" value="1"/>
</dbReference>
<dbReference type="STRING" id="702114.A1355_23250"/>
<keyword evidence="5" id="KW-1185">Reference proteome</keyword>
<reference evidence="5" key="1">
    <citation type="submission" date="2016-03" db="EMBL/GenBank/DDBJ databases">
        <authorList>
            <person name="Heylen K."/>
            <person name="De Vos P."/>
            <person name="Vekeman B."/>
        </authorList>
    </citation>
    <scope>NUCLEOTIDE SEQUENCE [LARGE SCALE GENOMIC DNA]</scope>
    <source>
        <strain evidence="5">R-45383</strain>
    </source>
</reference>
<dbReference type="PANTHER" id="PTHR33620:SF1">
    <property type="entry name" value="UREASE ACCESSORY PROTEIN F"/>
    <property type="match status" value="1"/>
</dbReference>
<dbReference type="GO" id="GO:0016151">
    <property type="term" value="F:nickel cation binding"/>
    <property type="evidence" value="ECO:0007669"/>
    <property type="project" value="UniProtKB-UniRule"/>
</dbReference>
<organism evidence="4 5">
    <name type="scientific">Methylomonas koyamae</name>
    <dbReference type="NCBI Taxonomy" id="702114"/>
    <lineage>
        <taxon>Bacteria</taxon>
        <taxon>Pseudomonadati</taxon>
        <taxon>Pseudomonadota</taxon>
        <taxon>Gammaproteobacteria</taxon>
        <taxon>Methylococcales</taxon>
        <taxon>Methylococcaceae</taxon>
        <taxon>Methylomonas</taxon>
    </lineage>
</organism>
<dbReference type="Pfam" id="PF01730">
    <property type="entry name" value="UreF"/>
    <property type="match status" value="1"/>
</dbReference>
<protein>
    <recommendedName>
        <fullName evidence="3">Urease accessory protein UreF</fullName>
    </recommendedName>
</protein>
<gene>
    <name evidence="3" type="primary">ureF</name>
    <name evidence="4" type="ORF">A1355_23250</name>
</gene>
<accession>A0A177NU12</accession>
<dbReference type="Gene3D" id="1.10.4190.10">
    <property type="entry name" value="Urease accessory protein UreF"/>
    <property type="match status" value="1"/>
</dbReference>
<proteinExistence type="inferred from homology"/>
<evidence type="ECO:0000256" key="1">
    <source>
        <dbReference type="ARBA" id="ARBA00022988"/>
    </source>
</evidence>
<keyword evidence="2 3" id="KW-0143">Chaperone</keyword>
<dbReference type="EMBL" id="LUUK01000097">
    <property type="protein sequence ID" value="OAI21527.1"/>
    <property type="molecule type" value="Genomic_DNA"/>
</dbReference>
<dbReference type="RefSeq" id="WP_064026851.1">
    <property type="nucleotide sequence ID" value="NZ_LUUK01000097.1"/>
</dbReference>
<dbReference type="Proteomes" id="UP000077628">
    <property type="component" value="Unassembled WGS sequence"/>
</dbReference>
<dbReference type="GO" id="GO:0005737">
    <property type="term" value="C:cytoplasm"/>
    <property type="evidence" value="ECO:0007669"/>
    <property type="project" value="UniProtKB-SubCell"/>
</dbReference>
<evidence type="ECO:0000313" key="5">
    <source>
        <dbReference type="Proteomes" id="UP000077628"/>
    </source>
</evidence>
<comment type="similarity">
    <text evidence="3">Belongs to the UreF family.</text>
</comment>
<dbReference type="InterPro" id="IPR038277">
    <property type="entry name" value="UreF_sf"/>
</dbReference>
<dbReference type="AlphaFoldDB" id="A0A177NU12"/>
<comment type="function">
    <text evidence="3">Required for maturation of urease via the functional incorporation of the urease nickel metallocenter.</text>
</comment>
<dbReference type="HAMAP" id="MF_01385">
    <property type="entry name" value="UreF"/>
    <property type="match status" value="1"/>
</dbReference>
<sequence>MVTNLSLLRLLQLVSPSLPIGMYSYSQGLETAVHDGWVTNAEQTGDWLRGLLHNGLGKVDAPLLARLYDAWRTNDLTAVTHWSQTLSACRETAELRAEDKQTGQALARLLVKLEMPEAQTWQKRPDATLAALFALAATRWQIDKADAVAGYLWGWLENQVLGAIKLVPLGQVAGQQLLQSLAGELPALVERALQLNDDQIGGSCFGLALASSRHEMQYSRLFRS</sequence>
<evidence type="ECO:0000256" key="2">
    <source>
        <dbReference type="ARBA" id="ARBA00023186"/>
    </source>
</evidence>
<comment type="subcellular location">
    <subcellularLocation>
        <location evidence="3">Cytoplasm</location>
    </subcellularLocation>
</comment>
<evidence type="ECO:0000313" key="4">
    <source>
        <dbReference type="EMBL" id="OAI21527.1"/>
    </source>
</evidence>
<dbReference type="InterPro" id="IPR002639">
    <property type="entry name" value="UreF"/>
</dbReference>
<comment type="subunit">
    <text evidence="3">UreD, UreF and UreG form a complex that acts as a GTP-hydrolysis-dependent molecular chaperone, activating the urease apoprotein by helping to assemble the nickel containing metallocenter of UreC. The UreE protein probably delivers the nickel.</text>
</comment>
<evidence type="ECO:0000256" key="3">
    <source>
        <dbReference type="HAMAP-Rule" id="MF_01385"/>
    </source>
</evidence>
<comment type="caution">
    <text evidence="4">The sequence shown here is derived from an EMBL/GenBank/DDBJ whole genome shotgun (WGS) entry which is preliminary data.</text>
</comment>